<protein>
    <submittedName>
        <fullName evidence="1">Uncharacterized protein</fullName>
    </submittedName>
</protein>
<gene>
    <name evidence="1" type="ORF">Vafri_20567</name>
</gene>
<proteinExistence type="predicted"/>
<dbReference type="EMBL" id="BNCO01000094">
    <property type="protein sequence ID" value="GIL67119.1"/>
    <property type="molecule type" value="Genomic_DNA"/>
</dbReference>
<accession>A0A8J4FAS7</accession>
<name>A0A8J4FAS7_9CHLO</name>
<reference evidence="1" key="1">
    <citation type="journal article" date="2021" name="Proc. Natl. Acad. Sci. U.S.A.">
        <title>Three genomes in the algal genus Volvox reveal the fate of a haploid sex-determining region after a transition to homothallism.</title>
        <authorList>
            <person name="Yamamoto K."/>
            <person name="Hamaji T."/>
            <person name="Kawai-Toyooka H."/>
            <person name="Matsuzaki R."/>
            <person name="Takahashi F."/>
            <person name="Nishimura Y."/>
            <person name="Kawachi M."/>
            <person name="Noguchi H."/>
            <person name="Minakuchi Y."/>
            <person name="Umen J.G."/>
            <person name="Toyoda A."/>
            <person name="Nozaki H."/>
        </authorList>
    </citation>
    <scope>NUCLEOTIDE SEQUENCE</scope>
    <source>
        <strain evidence="1">NIES-3780</strain>
    </source>
</reference>
<dbReference type="PANTHER" id="PTHR34305">
    <property type="entry name" value="EXPRESSED PROTEIN"/>
    <property type="match status" value="1"/>
</dbReference>
<evidence type="ECO:0000313" key="2">
    <source>
        <dbReference type="Proteomes" id="UP000747399"/>
    </source>
</evidence>
<sequence length="503" mass="57233">MCGACVYFKFDDHAEGLLHLRGPFVFTHEILELYSLQLPRSAMPFDTFWSNTTNVYVARGLLPPSRVDFVLKKRDEFQEAWVNFICLQQPSYGLAFQCVCPEDDQYKDIIVDGIELSLQRQRSQLWSTWGPGVDEIPRPGSLHKDRMFIVNRQERHLLRRLFGKDVGNTHAGLSHDEYGGLVARYTVHSSLSPYLAADLNGDGRFLACVRPHVRSFILELISESPVCAVLPHVIHRDLEQVLSNPSMMLPAPVIKDFEVKAPLLGKFIVGEALAMVLPTPANRLLVHALAVAKKCFIPANISEYKCSAQTRVNRPGEPLGEMRSPISAGSMEETVQTGTYFPNRPVVRSIGRYMADSWSQGCRSCTKHPYDTRNLTPGLLVVHCLNCWACLGFHMMPHHESPRTLFDILYTRWAVAPRFVVYDNSCNSQIFFLNREPEWVRDCQFFIDKMHFKGHVGCCQSYNIEQYPTFSQFNSQLAEQRNSRLALLKKQCAYVVVVHSSTI</sequence>
<evidence type="ECO:0000313" key="1">
    <source>
        <dbReference type="EMBL" id="GIL67119.1"/>
    </source>
</evidence>
<dbReference type="PANTHER" id="PTHR34305:SF1">
    <property type="entry name" value="SWIM-TYPE DOMAIN-CONTAINING PROTEIN"/>
    <property type="match status" value="1"/>
</dbReference>
<keyword evidence="2" id="KW-1185">Reference proteome</keyword>
<dbReference type="AlphaFoldDB" id="A0A8J4FAS7"/>
<organism evidence="1 2">
    <name type="scientific">Volvox africanus</name>
    <dbReference type="NCBI Taxonomy" id="51714"/>
    <lineage>
        <taxon>Eukaryota</taxon>
        <taxon>Viridiplantae</taxon>
        <taxon>Chlorophyta</taxon>
        <taxon>core chlorophytes</taxon>
        <taxon>Chlorophyceae</taxon>
        <taxon>CS clade</taxon>
        <taxon>Chlamydomonadales</taxon>
        <taxon>Volvocaceae</taxon>
        <taxon>Volvox</taxon>
    </lineage>
</organism>
<comment type="caution">
    <text evidence="1">The sequence shown here is derived from an EMBL/GenBank/DDBJ whole genome shotgun (WGS) entry which is preliminary data.</text>
</comment>
<dbReference type="Proteomes" id="UP000747399">
    <property type="component" value="Unassembled WGS sequence"/>
</dbReference>